<reference evidence="2 3" key="1">
    <citation type="submission" date="2018-05" db="EMBL/GenBank/DDBJ databases">
        <title>Genome sequencing and assembly of the regulated plant pathogen Lachnellula willkommii and related sister species for the development of diagnostic species identification markers.</title>
        <authorList>
            <person name="Giroux E."/>
            <person name="Bilodeau G."/>
        </authorList>
    </citation>
    <scope>NUCLEOTIDE SEQUENCE [LARGE SCALE GENOMIC DNA]</scope>
    <source>
        <strain evidence="2 3">CBS 185.66</strain>
    </source>
</reference>
<feature type="domain" description="2EXR" evidence="1">
    <location>
        <begin position="44"/>
        <end position="85"/>
    </location>
</feature>
<dbReference type="OrthoDB" id="3561261at2759"/>
<dbReference type="GO" id="GO:0020037">
    <property type="term" value="F:heme binding"/>
    <property type="evidence" value="ECO:0007669"/>
    <property type="project" value="InterPro"/>
</dbReference>
<evidence type="ECO:0000259" key="1">
    <source>
        <dbReference type="Pfam" id="PF20150"/>
    </source>
</evidence>
<proteinExistence type="predicted"/>
<gene>
    <name evidence="2" type="ORF">LHYA1_G006628</name>
</gene>
<sequence length="337" mass="38801">MLTWCRSGWSWSYGPLYNPTPLFLVDAIVYRYQNEKKQMVFPKHEQAPNPAALSVCSESREIALTKYRLCFGTPDVYADLEIDILYFGPGHALNLEYVWECTQRAGVSHPFIDYALNPAAKEDLEKVQRIDIKYLEGWEEYDDSLGPSHKGDGSNQATTRRIQELKELARSSISAPSLPRYYPHSPSTVSKKEHDLDDWVPERWFSSLKQERGGEPEITSIPNAPKRLFVPAKGSYIPFSERARSCPGKRFAQIEIIAVLSVIFKTHSVELDVSAWASDEDIETMGKDERRVVYEKAIKRARRMMFESETIVVLQMQEKCPLRFVKRGGERFRDCYV</sequence>
<dbReference type="Proteomes" id="UP000431533">
    <property type="component" value="Unassembled WGS sequence"/>
</dbReference>
<dbReference type="GeneID" id="41986826"/>
<dbReference type="GO" id="GO:0016705">
    <property type="term" value="F:oxidoreductase activity, acting on paired donors, with incorporation or reduction of molecular oxygen"/>
    <property type="evidence" value="ECO:0007669"/>
    <property type="project" value="InterPro"/>
</dbReference>
<dbReference type="GO" id="GO:0005506">
    <property type="term" value="F:iron ion binding"/>
    <property type="evidence" value="ECO:0007669"/>
    <property type="project" value="InterPro"/>
</dbReference>
<evidence type="ECO:0000313" key="2">
    <source>
        <dbReference type="EMBL" id="TVY24439.1"/>
    </source>
</evidence>
<protein>
    <recommendedName>
        <fullName evidence="1">2EXR domain-containing protein</fullName>
    </recommendedName>
</protein>
<dbReference type="SUPFAM" id="SSF48264">
    <property type="entry name" value="Cytochrome P450"/>
    <property type="match status" value="1"/>
</dbReference>
<dbReference type="EMBL" id="QGMH01000130">
    <property type="protein sequence ID" value="TVY24439.1"/>
    <property type="molecule type" value="Genomic_DNA"/>
</dbReference>
<name>A0A8H8R030_9HELO</name>
<dbReference type="GO" id="GO:0004497">
    <property type="term" value="F:monooxygenase activity"/>
    <property type="evidence" value="ECO:0007669"/>
    <property type="project" value="InterPro"/>
</dbReference>
<comment type="caution">
    <text evidence="2">The sequence shown here is derived from an EMBL/GenBank/DDBJ whole genome shotgun (WGS) entry which is preliminary data.</text>
</comment>
<keyword evidence="3" id="KW-1185">Reference proteome</keyword>
<accession>A0A8H8R030</accession>
<dbReference type="Gene3D" id="1.10.630.10">
    <property type="entry name" value="Cytochrome P450"/>
    <property type="match status" value="1"/>
</dbReference>
<dbReference type="InterPro" id="IPR045518">
    <property type="entry name" value="2EXR"/>
</dbReference>
<dbReference type="InterPro" id="IPR036396">
    <property type="entry name" value="Cyt_P450_sf"/>
</dbReference>
<dbReference type="RefSeq" id="XP_031003227.1">
    <property type="nucleotide sequence ID" value="XM_031151563.1"/>
</dbReference>
<dbReference type="Pfam" id="PF20150">
    <property type="entry name" value="2EXR"/>
    <property type="match status" value="1"/>
</dbReference>
<evidence type="ECO:0000313" key="3">
    <source>
        <dbReference type="Proteomes" id="UP000431533"/>
    </source>
</evidence>
<organism evidence="2 3">
    <name type="scientific">Lachnellula hyalina</name>
    <dbReference type="NCBI Taxonomy" id="1316788"/>
    <lineage>
        <taxon>Eukaryota</taxon>
        <taxon>Fungi</taxon>
        <taxon>Dikarya</taxon>
        <taxon>Ascomycota</taxon>
        <taxon>Pezizomycotina</taxon>
        <taxon>Leotiomycetes</taxon>
        <taxon>Helotiales</taxon>
        <taxon>Lachnaceae</taxon>
        <taxon>Lachnellula</taxon>
    </lineage>
</organism>
<dbReference type="AlphaFoldDB" id="A0A8H8R030"/>